<dbReference type="SUPFAM" id="SSF56752">
    <property type="entry name" value="D-aminoacid aminotransferase-like PLP-dependent enzymes"/>
    <property type="match status" value="1"/>
</dbReference>
<dbReference type="InterPro" id="IPR043132">
    <property type="entry name" value="BCAT-like_C"/>
</dbReference>
<keyword evidence="8" id="KW-0032">Aminotransferase</keyword>
<comment type="pathway">
    <text evidence="3">Amino-acid biosynthesis; L-isoleucine biosynthesis; L-isoleucine from 2-oxobutanoate: step 4/4.</text>
</comment>
<dbReference type="GO" id="GO:0009099">
    <property type="term" value="P:L-valine biosynthetic process"/>
    <property type="evidence" value="ECO:0007669"/>
    <property type="project" value="UniProtKB-UniPathway"/>
</dbReference>
<dbReference type="NCBIfam" id="NF005146">
    <property type="entry name" value="PRK06606.1"/>
    <property type="match status" value="1"/>
</dbReference>
<dbReference type="PROSITE" id="PS00770">
    <property type="entry name" value="AA_TRANSFER_CLASS_4"/>
    <property type="match status" value="1"/>
</dbReference>
<evidence type="ECO:0000256" key="12">
    <source>
        <dbReference type="ARBA" id="ARBA00023304"/>
    </source>
</evidence>
<dbReference type="GO" id="GO:0004084">
    <property type="term" value="F:branched-chain-amino-acid transaminase activity"/>
    <property type="evidence" value="ECO:0007669"/>
    <property type="project" value="UniProtKB-EC"/>
</dbReference>
<evidence type="ECO:0000256" key="7">
    <source>
        <dbReference type="ARBA" id="ARBA00013053"/>
    </source>
</evidence>
<dbReference type="UniPathway" id="UPA00047">
    <property type="reaction ID" value="UER00058"/>
</dbReference>
<comment type="catalytic activity">
    <reaction evidence="15">
        <text>L-leucine + 2-oxoglutarate = 4-methyl-2-oxopentanoate + L-glutamate</text>
        <dbReference type="Rhea" id="RHEA:18321"/>
        <dbReference type="ChEBI" id="CHEBI:16810"/>
        <dbReference type="ChEBI" id="CHEBI:17865"/>
        <dbReference type="ChEBI" id="CHEBI:29985"/>
        <dbReference type="ChEBI" id="CHEBI:57427"/>
        <dbReference type="EC" id="2.6.1.42"/>
    </reaction>
</comment>
<name>X0ZUD5_9ZZZZ</name>
<dbReference type="NCBIfam" id="TIGR01122">
    <property type="entry name" value="ilvE_I"/>
    <property type="match status" value="1"/>
</dbReference>
<keyword evidence="11" id="KW-0663">Pyridoxal phosphate</keyword>
<keyword evidence="9" id="KW-0028">Amino-acid biosynthesis</keyword>
<dbReference type="PANTHER" id="PTHR42743">
    <property type="entry name" value="AMINO-ACID AMINOTRANSFERASE"/>
    <property type="match status" value="1"/>
</dbReference>
<dbReference type="InterPro" id="IPR018300">
    <property type="entry name" value="Aminotrans_IV_CS"/>
</dbReference>
<dbReference type="Pfam" id="PF01063">
    <property type="entry name" value="Aminotran_4"/>
    <property type="match status" value="1"/>
</dbReference>
<dbReference type="InterPro" id="IPR001544">
    <property type="entry name" value="Aminotrans_IV"/>
</dbReference>
<comment type="pathway">
    <text evidence="5">Amino-acid biosynthesis; L-leucine biosynthesis; L-leucine from 3-methyl-2-oxobutanoate: step 4/4.</text>
</comment>
<dbReference type="Gene3D" id="3.30.470.10">
    <property type="match status" value="1"/>
</dbReference>
<dbReference type="Gene3D" id="3.20.10.10">
    <property type="entry name" value="D-amino Acid Aminotransferase, subunit A, domain 2"/>
    <property type="match status" value="1"/>
</dbReference>
<comment type="catalytic activity">
    <reaction evidence="14">
        <text>L-isoleucine + 2-oxoglutarate = (S)-3-methyl-2-oxopentanoate + L-glutamate</text>
        <dbReference type="Rhea" id="RHEA:24801"/>
        <dbReference type="ChEBI" id="CHEBI:16810"/>
        <dbReference type="ChEBI" id="CHEBI:29985"/>
        <dbReference type="ChEBI" id="CHEBI:35146"/>
        <dbReference type="ChEBI" id="CHEBI:58045"/>
        <dbReference type="EC" id="2.6.1.42"/>
    </reaction>
</comment>
<dbReference type="InterPro" id="IPR043131">
    <property type="entry name" value="BCAT-like_N"/>
</dbReference>
<dbReference type="InterPro" id="IPR050571">
    <property type="entry name" value="Class-IV_PLP-Dep_Aminotrnsfr"/>
</dbReference>
<evidence type="ECO:0000256" key="15">
    <source>
        <dbReference type="ARBA" id="ARBA00049229"/>
    </source>
</evidence>
<evidence type="ECO:0000313" key="16">
    <source>
        <dbReference type="EMBL" id="GAG73405.1"/>
    </source>
</evidence>
<dbReference type="PANTHER" id="PTHR42743:SF4">
    <property type="entry name" value="BRANCHED-CHAIN-AMINO-ACID AMINOTRANSFERASE-RELATED"/>
    <property type="match status" value="1"/>
</dbReference>
<evidence type="ECO:0000256" key="1">
    <source>
        <dbReference type="ARBA" id="ARBA00001933"/>
    </source>
</evidence>
<dbReference type="EC" id="2.6.1.42" evidence="7"/>
<dbReference type="InterPro" id="IPR033939">
    <property type="entry name" value="BCAT_family"/>
</dbReference>
<organism evidence="16">
    <name type="scientific">marine sediment metagenome</name>
    <dbReference type="NCBI Taxonomy" id="412755"/>
    <lineage>
        <taxon>unclassified sequences</taxon>
        <taxon>metagenomes</taxon>
        <taxon>ecological metagenomes</taxon>
    </lineage>
</organism>
<evidence type="ECO:0000256" key="6">
    <source>
        <dbReference type="ARBA" id="ARBA00009320"/>
    </source>
</evidence>
<keyword evidence="12" id="KW-0100">Branched-chain amino acid biosynthesis</keyword>
<evidence type="ECO:0000256" key="3">
    <source>
        <dbReference type="ARBA" id="ARBA00004824"/>
    </source>
</evidence>
<evidence type="ECO:0000256" key="8">
    <source>
        <dbReference type="ARBA" id="ARBA00022576"/>
    </source>
</evidence>
<dbReference type="UniPathway" id="UPA00048">
    <property type="reaction ID" value="UER00073"/>
</dbReference>
<comment type="caution">
    <text evidence="16">The sequence shown here is derived from an EMBL/GenBank/DDBJ whole genome shotgun (WGS) entry which is preliminary data.</text>
</comment>
<evidence type="ECO:0000256" key="9">
    <source>
        <dbReference type="ARBA" id="ARBA00022605"/>
    </source>
</evidence>
<keyword evidence="10" id="KW-0808">Transferase</keyword>
<comment type="catalytic activity">
    <reaction evidence="13">
        <text>L-valine + 2-oxoglutarate = 3-methyl-2-oxobutanoate + L-glutamate</text>
        <dbReference type="Rhea" id="RHEA:24813"/>
        <dbReference type="ChEBI" id="CHEBI:11851"/>
        <dbReference type="ChEBI" id="CHEBI:16810"/>
        <dbReference type="ChEBI" id="CHEBI:29985"/>
        <dbReference type="ChEBI" id="CHEBI:57762"/>
        <dbReference type="EC" id="2.6.1.42"/>
    </reaction>
</comment>
<evidence type="ECO:0000256" key="14">
    <source>
        <dbReference type="ARBA" id="ARBA00048798"/>
    </source>
</evidence>
<dbReference type="EMBL" id="BART01000543">
    <property type="protein sequence ID" value="GAG73405.1"/>
    <property type="molecule type" value="Genomic_DNA"/>
</dbReference>
<evidence type="ECO:0000256" key="13">
    <source>
        <dbReference type="ARBA" id="ARBA00048212"/>
    </source>
</evidence>
<evidence type="ECO:0000256" key="4">
    <source>
        <dbReference type="ARBA" id="ARBA00004931"/>
    </source>
</evidence>
<accession>X0ZUD5</accession>
<dbReference type="UniPathway" id="UPA00049">
    <property type="reaction ID" value="UER00062"/>
</dbReference>
<comment type="cofactor">
    <cofactor evidence="1">
        <name>pyridoxal 5'-phosphate</name>
        <dbReference type="ChEBI" id="CHEBI:597326"/>
    </cofactor>
</comment>
<sequence length="306" mass="34966">MANPKYAFFEEKIVPIDQAKIDIRTNALQYGTGVFEGIRSYWNEKTKTSYVFRMEDHYRRLIINSRIMMIEIKYSIKELCDITIELLKKEMYTEDCYIRPFAYNSGLDIGPKLIGNKQNLFIYSIPLGEYLDTGRAISVCISSWERISDNAIPPRAKISGSYVNAALQKTEALLNGFDEALVLTADRKHVSEGSAMNIFMVRNGTLITPPVTDDILEGITRDTVIKLAREDENIKVIERSIDRTELYTSDELFFCGTGAQISPIGYVDKRPVGNGEMGPITKRLQNLYFRLVKNEVSKYSDWCQKV</sequence>
<proteinExistence type="inferred from homology"/>
<comment type="function">
    <text evidence="2">Acts on leucine, isoleucine and valine.</text>
</comment>
<dbReference type="AlphaFoldDB" id="X0ZUD5"/>
<evidence type="ECO:0000256" key="2">
    <source>
        <dbReference type="ARBA" id="ARBA00003109"/>
    </source>
</evidence>
<dbReference type="InterPro" id="IPR036038">
    <property type="entry name" value="Aminotransferase-like"/>
</dbReference>
<reference evidence="16" key="1">
    <citation type="journal article" date="2014" name="Front. Microbiol.">
        <title>High frequency of phylogenetically diverse reductive dehalogenase-homologous genes in deep subseafloor sedimentary metagenomes.</title>
        <authorList>
            <person name="Kawai M."/>
            <person name="Futagami T."/>
            <person name="Toyoda A."/>
            <person name="Takaki Y."/>
            <person name="Nishi S."/>
            <person name="Hori S."/>
            <person name="Arai W."/>
            <person name="Tsubouchi T."/>
            <person name="Morono Y."/>
            <person name="Uchiyama I."/>
            <person name="Ito T."/>
            <person name="Fujiyama A."/>
            <person name="Inagaki F."/>
            <person name="Takami H."/>
        </authorList>
    </citation>
    <scope>NUCLEOTIDE SEQUENCE</scope>
    <source>
        <strain evidence="16">Expedition CK06-06</strain>
    </source>
</reference>
<comment type="similarity">
    <text evidence="6">Belongs to the class-IV pyridoxal-phosphate-dependent aminotransferase family.</text>
</comment>
<dbReference type="InterPro" id="IPR005785">
    <property type="entry name" value="B_amino_transI"/>
</dbReference>
<evidence type="ECO:0000256" key="5">
    <source>
        <dbReference type="ARBA" id="ARBA00005072"/>
    </source>
</evidence>
<evidence type="ECO:0000256" key="10">
    <source>
        <dbReference type="ARBA" id="ARBA00022679"/>
    </source>
</evidence>
<evidence type="ECO:0000256" key="11">
    <source>
        <dbReference type="ARBA" id="ARBA00022898"/>
    </source>
</evidence>
<comment type="pathway">
    <text evidence="4">Amino-acid biosynthesis; L-valine biosynthesis; L-valine from pyruvate: step 4/4.</text>
</comment>
<dbReference type="CDD" id="cd01557">
    <property type="entry name" value="BCAT_beta_family"/>
    <property type="match status" value="1"/>
</dbReference>
<dbReference type="GO" id="GO:0009097">
    <property type="term" value="P:isoleucine biosynthetic process"/>
    <property type="evidence" value="ECO:0007669"/>
    <property type="project" value="UniProtKB-UniPathway"/>
</dbReference>
<protein>
    <recommendedName>
        <fullName evidence="7">branched-chain-amino-acid transaminase</fullName>
        <ecNumber evidence="7">2.6.1.42</ecNumber>
    </recommendedName>
</protein>
<dbReference type="FunFam" id="3.20.10.10:FF:000002">
    <property type="entry name" value="D-alanine aminotransferase"/>
    <property type="match status" value="1"/>
</dbReference>
<gene>
    <name evidence="16" type="ORF">S01H4_02483</name>
</gene>
<dbReference type="GO" id="GO:0009098">
    <property type="term" value="P:L-leucine biosynthetic process"/>
    <property type="evidence" value="ECO:0007669"/>
    <property type="project" value="UniProtKB-UniPathway"/>
</dbReference>